<dbReference type="PROSITE" id="PS51257">
    <property type="entry name" value="PROKAR_LIPOPROTEIN"/>
    <property type="match status" value="1"/>
</dbReference>
<name>A0A9P7YVJ0_9HELO</name>
<comment type="caution">
    <text evidence="1">The sequence shown here is derived from an EMBL/GenBank/DDBJ whole genome shotgun (WGS) entry which is preliminary data.</text>
</comment>
<dbReference type="AlphaFoldDB" id="A0A9P7YVJ0"/>
<dbReference type="EMBL" id="MU254353">
    <property type="protein sequence ID" value="KAG9240754.1"/>
    <property type="molecule type" value="Genomic_DNA"/>
</dbReference>
<organism evidence="1 2">
    <name type="scientific">Calycina marina</name>
    <dbReference type="NCBI Taxonomy" id="1763456"/>
    <lineage>
        <taxon>Eukaryota</taxon>
        <taxon>Fungi</taxon>
        <taxon>Dikarya</taxon>
        <taxon>Ascomycota</taxon>
        <taxon>Pezizomycotina</taxon>
        <taxon>Leotiomycetes</taxon>
        <taxon>Helotiales</taxon>
        <taxon>Pezizellaceae</taxon>
        <taxon>Calycina</taxon>
    </lineage>
</organism>
<gene>
    <name evidence="1" type="ORF">BJ878DRAFT_271700</name>
</gene>
<evidence type="ECO:0000313" key="2">
    <source>
        <dbReference type="Proteomes" id="UP000887226"/>
    </source>
</evidence>
<evidence type="ECO:0000313" key="1">
    <source>
        <dbReference type="EMBL" id="KAG9240754.1"/>
    </source>
</evidence>
<reference evidence="1" key="1">
    <citation type="journal article" date="2021" name="IMA Fungus">
        <title>Genomic characterization of three marine fungi, including Emericellopsis atlantica sp. nov. with signatures of a generalist lifestyle and marine biomass degradation.</title>
        <authorList>
            <person name="Hagestad O.C."/>
            <person name="Hou L."/>
            <person name="Andersen J.H."/>
            <person name="Hansen E.H."/>
            <person name="Altermark B."/>
            <person name="Li C."/>
            <person name="Kuhnert E."/>
            <person name="Cox R.J."/>
            <person name="Crous P.W."/>
            <person name="Spatafora J.W."/>
            <person name="Lail K."/>
            <person name="Amirebrahimi M."/>
            <person name="Lipzen A."/>
            <person name="Pangilinan J."/>
            <person name="Andreopoulos W."/>
            <person name="Hayes R.D."/>
            <person name="Ng V."/>
            <person name="Grigoriev I.V."/>
            <person name="Jackson S.A."/>
            <person name="Sutton T.D.S."/>
            <person name="Dobson A.D.W."/>
            <person name="Rama T."/>
        </authorList>
    </citation>
    <scope>NUCLEOTIDE SEQUENCE</scope>
    <source>
        <strain evidence="1">TRa3180A</strain>
    </source>
</reference>
<sequence length="316" mass="33599">MSWKICQIFQSCVCICMLPHPNQGTFNILVFMLSCFHLFNQDLIKRHLLPAPNIKYYLTLIITTSPAVTVHCTPDFHNGHRAISMTAPIATINPNIELRGPLVPSLDISNGLPPPEPPEFSPLVLSAVGDCTADVAAAEVLVDSEDEVEVWVVEDAPPTPSPLFFVEVVVAVVCEEIDAAEDVEVAEDVDVADDEVSGATVPVFDIVVLDMCVVACDAEVLNWTPGLPVGSVADCSEGGAVVATVGLEVVVAPKEGHRATSIFPLFIIPSSVFALTMTLSHAELTTVATAVNSASHSSEHPGDLKSATSQFGICWS</sequence>
<keyword evidence="2" id="KW-1185">Reference proteome</keyword>
<accession>A0A9P7YVJ0</accession>
<dbReference type="Proteomes" id="UP000887226">
    <property type="component" value="Unassembled WGS sequence"/>
</dbReference>
<proteinExistence type="predicted"/>
<protein>
    <submittedName>
        <fullName evidence="1">Uncharacterized protein</fullName>
    </submittedName>
</protein>